<proteinExistence type="predicted"/>
<organism evidence="1">
    <name type="scientific">marine sediment metagenome</name>
    <dbReference type="NCBI Taxonomy" id="412755"/>
    <lineage>
        <taxon>unclassified sequences</taxon>
        <taxon>metagenomes</taxon>
        <taxon>ecological metagenomes</taxon>
    </lineage>
</organism>
<comment type="caution">
    <text evidence="1">The sequence shown here is derived from an EMBL/GenBank/DDBJ whole genome shotgun (WGS) entry which is preliminary data.</text>
</comment>
<name>X1NFM0_9ZZZZ</name>
<accession>X1NFM0</accession>
<feature type="non-terminal residue" evidence="1">
    <location>
        <position position="1"/>
    </location>
</feature>
<evidence type="ECO:0000313" key="1">
    <source>
        <dbReference type="EMBL" id="GAI28986.1"/>
    </source>
</evidence>
<dbReference type="AlphaFoldDB" id="X1NFM0"/>
<sequence length="83" mass="9452">CLDGRKRPETLNKRELDRAINNQEMCKTHLFHIREQCEIGNRKDLMTFVDQICKGVIAVQSTMEGFGLMVDGQIPVSESDSEP</sequence>
<dbReference type="EMBL" id="BARV01016608">
    <property type="protein sequence ID" value="GAI28986.1"/>
    <property type="molecule type" value="Genomic_DNA"/>
</dbReference>
<protein>
    <submittedName>
        <fullName evidence="1">Uncharacterized protein</fullName>
    </submittedName>
</protein>
<gene>
    <name evidence="1" type="ORF">S06H3_28462</name>
</gene>
<reference evidence="1" key="1">
    <citation type="journal article" date="2014" name="Front. Microbiol.">
        <title>High frequency of phylogenetically diverse reductive dehalogenase-homologous genes in deep subseafloor sedimentary metagenomes.</title>
        <authorList>
            <person name="Kawai M."/>
            <person name="Futagami T."/>
            <person name="Toyoda A."/>
            <person name="Takaki Y."/>
            <person name="Nishi S."/>
            <person name="Hori S."/>
            <person name="Arai W."/>
            <person name="Tsubouchi T."/>
            <person name="Morono Y."/>
            <person name="Uchiyama I."/>
            <person name="Ito T."/>
            <person name="Fujiyama A."/>
            <person name="Inagaki F."/>
            <person name="Takami H."/>
        </authorList>
    </citation>
    <scope>NUCLEOTIDE SEQUENCE</scope>
    <source>
        <strain evidence="1">Expedition CK06-06</strain>
    </source>
</reference>